<protein>
    <submittedName>
        <fullName evidence="1">Uncharacterized protein</fullName>
    </submittedName>
</protein>
<dbReference type="AlphaFoldDB" id="Q73Y05"/>
<name>Q73Y05_MYCPA</name>
<reference evidence="1 2" key="1">
    <citation type="journal article" date="2005" name="Proc. Natl. Acad. Sci. U.S.A.">
        <title>The complete genome sequence of Mycobacterium avium subspecies paratuberculosis.</title>
        <authorList>
            <person name="Li L."/>
            <person name="Bannantine J.P."/>
            <person name="Zhang Q."/>
            <person name="Amonsin A."/>
            <person name="May B.J."/>
            <person name="Alt D."/>
            <person name="Banerji N."/>
            <person name="Kanjilal S."/>
            <person name="Kapur V."/>
        </authorList>
    </citation>
    <scope>NUCLEOTIDE SEQUENCE [LARGE SCALE GENOMIC DNA]</scope>
    <source>
        <strain evidence="2">ATCC BAA-968 / K-10</strain>
    </source>
</reference>
<gene>
    <name evidence="1" type="ordered locus">MAP_2153</name>
</gene>
<evidence type="ECO:0000313" key="2">
    <source>
        <dbReference type="Proteomes" id="UP000000580"/>
    </source>
</evidence>
<sequence length="350" mass="39348">MSPKEKLPLSPMLVQYLAGLCVLKWGAAASVKEVVLGDMVLDQASGEPRDVDVTVTLDTPDGEYAFMGYEVKHWKKPLNESHVEQLAAKLNDMPGVTHRAIVSTSGYYKPAIKKAAYHGVDLYVIKEWTTPLEEHFPDLAPMTGKPSEVIRAAQWLLTWKEWDIWLDVHAPDFNIAPEDPIFDERGRVHSAYPNFGAFGYEMLVRSTDILCLTKPLKDRVEPLDDAYRRGEPIPDEPPWSFGHTLGVMGDEAYIRLSDENLHQVRGVTIVGKLRWEFHPWLYCAMEKVPTGEMFSGAVVATSPIPGRMAAIVIPTQGREWDVRQVRLKPDHRNSIRDLRIPAAEDNPSAG</sequence>
<evidence type="ECO:0000313" key="1">
    <source>
        <dbReference type="EMBL" id="AAS04470.1"/>
    </source>
</evidence>
<dbReference type="KEGG" id="mpa:MAP_2153"/>
<dbReference type="Proteomes" id="UP000000580">
    <property type="component" value="Chromosome"/>
</dbReference>
<organism evidence="1 2">
    <name type="scientific">Mycolicibacterium paratuberculosis (strain ATCC BAA-968 / K-10)</name>
    <name type="common">Mycobacterium paratuberculosis</name>
    <dbReference type="NCBI Taxonomy" id="262316"/>
    <lineage>
        <taxon>Bacteria</taxon>
        <taxon>Bacillati</taxon>
        <taxon>Actinomycetota</taxon>
        <taxon>Actinomycetes</taxon>
        <taxon>Mycobacteriales</taxon>
        <taxon>Mycobacteriaceae</taxon>
        <taxon>Mycobacterium</taxon>
        <taxon>Mycobacterium avium complex (MAC)</taxon>
    </lineage>
</organism>
<keyword evidence="2" id="KW-1185">Reference proteome</keyword>
<dbReference type="HOGENOM" id="CLU_791836_0_0_11"/>
<accession>Q73Y05</accession>
<dbReference type="RefSeq" id="WP_010949496.1">
    <property type="nucleotide sequence ID" value="NC_002944.2"/>
</dbReference>
<proteinExistence type="predicted"/>
<dbReference type="EMBL" id="AE016958">
    <property type="protein sequence ID" value="AAS04470.1"/>
    <property type="molecule type" value="Genomic_DNA"/>
</dbReference>